<dbReference type="Gene3D" id="2.40.128.580">
    <property type="entry name" value="GXWXG domain"/>
    <property type="match status" value="1"/>
</dbReference>
<evidence type="ECO:0000259" key="3">
    <source>
        <dbReference type="Pfam" id="PF14232"/>
    </source>
</evidence>
<proteinExistence type="predicted"/>
<feature type="region of interest" description="Disordered" evidence="1">
    <location>
        <begin position="187"/>
        <end position="207"/>
    </location>
</feature>
<dbReference type="Pfam" id="PF14232">
    <property type="entry name" value="DUF4334"/>
    <property type="match status" value="1"/>
</dbReference>
<dbReference type="RefSeq" id="WP_139083674.1">
    <property type="nucleotide sequence ID" value="NZ_VDFV01000066.1"/>
</dbReference>
<evidence type="ECO:0000313" key="5">
    <source>
        <dbReference type="Proteomes" id="UP000305709"/>
    </source>
</evidence>
<name>A0A5C4N401_9RHOB</name>
<dbReference type="InterPro" id="IPR025951">
    <property type="entry name" value="GXWXG_dom"/>
</dbReference>
<dbReference type="Pfam" id="PF14231">
    <property type="entry name" value="GXWXG"/>
    <property type="match status" value="1"/>
</dbReference>
<keyword evidence="5" id="KW-1185">Reference proteome</keyword>
<feature type="domain" description="DUF4334" evidence="3">
    <location>
        <begin position="127"/>
        <end position="180"/>
    </location>
</feature>
<dbReference type="EMBL" id="VDFV01000066">
    <property type="protein sequence ID" value="TNC61517.1"/>
    <property type="molecule type" value="Genomic_DNA"/>
</dbReference>
<dbReference type="InterPro" id="IPR025568">
    <property type="entry name" value="DUF4334"/>
</dbReference>
<sequence length="207" mass="22246">MNLPEPAWLASWAAAPPDTGAALERFDSLASVAPDHMAGLWRGRSLPTGHPLDGLLEALGWYGKAIQPDGRAHPLLFRTPSGAIASLDPAWMPTALALRWPSAARSALVRSAFRTLGPALRAQGPAAGLDLREFRGRRGLALVYDRQPIVDHLGRIDPDRVMGVMTRTGMARPFLFLLTREVSFSGHSPLGPSPAHRREPTDSGPSA</sequence>
<evidence type="ECO:0000259" key="2">
    <source>
        <dbReference type="Pfam" id="PF14231"/>
    </source>
</evidence>
<organism evidence="4 5">
    <name type="scientific">Rubellimicrobium roseum</name>
    <dbReference type="NCBI Taxonomy" id="687525"/>
    <lineage>
        <taxon>Bacteria</taxon>
        <taxon>Pseudomonadati</taxon>
        <taxon>Pseudomonadota</taxon>
        <taxon>Alphaproteobacteria</taxon>
        <taxon>Rhodobacterales</taxon>
        <taxon>Roseobacteraceae</taxon>
        <taxon>Rubellimicrobium</taxon>
    </lineage>
</organism>
<evidence type="ECO:0000256" key="1">
    <source>
        <dbReference type="SAM" id="MobiDB-lite"/>
    </source>
</evidence>
<comment type="caution">
    <text evidence="4">The sequence shown here is derived from an EMBL/GenBank/DDBJ whole genome shotgun (WGS) entry which is preliminary data.</text>
</comment>
<protein>
    <submittedName>
        <fullName evidence="4">DUF4334 domain-containing protein</fullName>
    </submittedName>
</protein>
<gene>
    <name evidence="4" type="ORF">FHG71_21115</name>
</gene>
<dbReference type="AlphaFoldDB" id="A0A5C4N401"/>
<dbReference type="OrthoDB" id="8905397at2"/>
<accession>A0A5C4N401</accession>
<dbReference type="Proteomes" id="UP000305709">
    <property type="component" value="Unassembled WGS sequence"/>
</dbReference>
<reference evidence="4 5" key="1">
    <citation type="submission" date="2019-06" db="EMBL/GenBank/DDBJ databases">
        <authorList>
            <person name="Jiang L."/>
        </authorList>
    </citation>
    <scope>NUCLEOTIDE SEQUENCE [LARGE SCALE GENOMIC DNA]</scope>
    <source>
        <strain evidence="4 5">YIM 48858</strain>
    </source>
</reference>
<evidence type="ECO:0000313" key="4">
    <source>
        <dbReference type="EMBL" id="TNC61517.1"/>
    </source>
</evidence>
<feature type="domain" description="GXWXG" evidence="2">
    <location>
        <begin position="25"/>
        <end position="82"/>
    </location>
</feature>